<keyword evidence="2" id="KW-1185">Reference proteome</keyword>
<organism evidence="1 2">
    <name type="scientific">Engystomops pustulosus</name>
    <name type="common">Tungara frog</name>
    <name type="synonym">Physalaemus pustulosus</name>
    <dbReference type="NCBI Taxonomy" id="76066"/>
    <lineage>
        <taxon>Eukaryota</taxon>
        <taxon>Metazoa</taxon>
        <taxon>Chordata</taxon>
        <taxon>Craniata</taxon>
        <taxon>Vertebrata</taxon>
        <taxon>Euteleostomi</taxon>
        <taxon>Amphibia</taxon>
        <taxon>Batrachia</taxon>
        <taxon>Anura</taxon>
        <taxon>Neobatrachia</taxon>
        <taxon>Hyloidea</taxon>
        <taxon>Leptodactylidae</taxon>
        <taxon>Leiuperinae</taxon>
        <taxon>Engystomops</taxon>
    </lineage>
</organism>
<sequence length="92" mass="10179">MSDFGRANCWANNGRGICCIIQAFGPSRPVQDLWAPLMGTWRRKMKHSLLERGIVCEETLLVGVQYSAGVTVDAGVYLCLELAPIESSYEID</sequence>
<dbReference type="EMBL" id="WNYA01061563">
    <property type="protein sequence ID" value="KAG8535636.1"/>
    <property type="molecule type" value="Genomic_DNA"/>
</dbReference>
<proteinExistence type="predicted"/>
<comment type="caution">
    <text evidence="1">The sequence shown here is derived from an EMBL/GenBank/DDBJ whole genome shotgun (WGS) entry which is preliminary data.</text>
</comment>
<protein>
    <submittedName>
        <fullName evidence="1">Uncharacterized protein</fullName>
    </submittedName>
</protein>
<evidence type="ECO:0000313" key="1">
    <source>
        <dbReference type="EMBL" id="KAG8535636.1"/>
    </source>
</evidence>
<accession>A0AAV6YF25</accession>
<name>A0AAV6YF25_ENGPU</name>
<dbReference type="Proteomes" id="UP000824782">
    <property type="component" value="Unassembled WGS sequence"/>
</dbReference>
<gene>
    <name evidence="1" type="ORF">GDO81_028113</name>
</gene>
<reference evidence="1" key="1">
    <citation type="thesis" date="2020" institute="ProQuest LLC" country="789 East Eisenhower Parkway, Ann Arbor, MI, USA">
        <title>Comparative Genomics and Chromosome Evolution.</title>
        <authorList>
            <person name="Mudd A.B."/>
        </authorList>
    </citation>
    <scope>NUCLEOTIDE SEQUENCE</scope>
    <source>
        <strain evidence="1">237g6f4</strain>
        <tissue evidence="1">Blood</tissue>
    </source>
</reference>
<evidence type="ECO:0000313" key="2">
    <source>
        <dbReference type="Proteomes" id="UP000824782"/>
    </source>
</evidence>
<dbReference type="AlphaFoldDB" id="A0AAV6YF25"/>